<sequence length="329" mass="35018">MLSTLPRLLRPLAILMLTVLCTGLPLRGALAAYPDKPIKMVVGFTAGGTADTVGRIMAQAMGERLHQTIVVENRTGANGNLATESVARSLPDGYTIFFTSIGHAVNPYLYQSAKYDPVRDFTPIGQVLSAPNVLVVPPNSPFKTIAELIAYARAHPGKLNVGSSGFGSSVHLSAELFMQDTGVKFTHIPYKGTSAALPDLLSGAVSLMFPNLPSLIPMIEAGKLRALGVTTAKRSAAAPNIPTIAESGVPGYDMSTWYGFVGPAGMDSEIVQKLNLAMQQSLADPVIRKKLNDQGVDIVSSTPQAFGNMIQAESDKWKKLIKDANIQIQ</sequence>
<dbReference type="Pfam" id="PF03401">
    <property type="entry name" value="TctC"/>
    <property type="match status" value="1"/>
</dbReference>
<dbReference type="Gene3D" id="3.40.190.10">
    <property type="entry name" value="Periplasmic binding protein-like II"/>
    <property type="match status" value="1"/>
</dbReference>
<dbReference type="InterPro" id="IPR042100">
    <property type="entry name" value="Bug_dom1"/>
</dbReference>
<protein>
    <submittedName>
        <fullName evidence="2">Tripartite tricarboxylate transporter substrate binding protein</fullName>
    </submittedName>
</protein>
<name>A0A6B2QZW7_9BURK</name>
<gene>
    <name evidence="2" type="ORF">G3I67_03530</name>
</gene>
<accession>A0A6B2QZW7</accession>
<evidence type="ECO:0000313" key="2">
    <source>
        <dbReference type="EMBL" id="NDY82297.1"/>
    </source>
</evidence>
<proteinExistence type="inferred from homology"/>
<dbReference type="SUPFAM" id="SSF53850">
    <property type="entry name" value="Periplasmic binding protein-like II"/>
    <property type="match status" value="1"/>
</dbReference>
<dbReference type="AlphaFoldDB" id="A0A6B2QZW7"/>
<dbReference type="PANTHER" id="PTHR42928:SF5">
    <property type="entry name" value="BLR1237 PROTEIN"/>
    <property type="match status" value="1"/>
</dbReference>
<comment type="caution">
    <text evidence="2">The sequence shown here is derived from an EMBL/GenBank/DDBJ whole genome shotgun (WGS) entry which is preliminary data.</text>
</comment>
<dbReference type="Gene3D" id="3.40.190.150">
    <property type="entry name" value="Bordetella uptake gene, domain 1"/>
    <property type="match status" value="1"/>
</dbReference>
<dbReference type="CDD" id="cd13578">
    <property type="entry name" value="PBP2_Bug27"/>
    <property type="match status" value="1"/>
</dbReference>
<dbReference type="EMBL" id="JAAGRN010000002">
    <property type="protein sequence ID" value="NDY82297.1"/>
    <property type="molecule type" value="Genomic_DNA"/>
</dbReference>
<dbReference type="PIRSF" id="PIRSF017082">
    <property type="entry name" value="YflP"/>
    <property type="match status" value="1"/>
</dbReference>
<dbReference type="RefSeq" id="WP_163651605.1">
    <property type="nucleotide sequence ID" value="NZ_JAAGRN010000002.1"/>
</dbReference>
<evidence type="ECO:0000256" key="1">
    <source>
        <dbReference type="ARBA" id="ARBA00006987"/>
    </source>
</evidence>
<comment type="similarity">
    <text evidence="1">Belongs to the UPF0065 (bug) family.</text>
</comment>
<organism evidence="2">
    <name type="scientific">Sheuella amnicola</name>
    <dbReference type="NCBI Taxonomy" id="2707330"/>
    <lineage>
        <taxon>Bacteria</taxon>
        <taxon>Pseudomonadati</taxon>
        <taxon>Pseudomonadota</taxon>
        <taxon>Betaproteobacteria</taxon>
        <taxon>Burkholderiales</taxon>
        <taxon>Alcaligenaceae</taxon>
        <taxon>Sheuella</taxon>
    </lineage>
</organism>
<reference evidence="2" key="1">
    <citation type="submission" date="2020-02" db="EMBL/GenBank/DDBJ databases">
        <authorList>
            <person name="Chen W.-M."/>
        </authorList>
    </citation>
    <scope>NUCLEOTIDE SEQUENCE</scope>
    <source>
        <strain evidence="2">NBD-18</strain>
    </source>
</reference>
<dbReference type="PANTHER" id="PTHR42928">
    <property type="entry name" value="TRICARBOXYLATE-BINDING PROTEIN"/>
    <property type="match status" value="1"/>
</dbReference>
<dbReference type="InterPro" id="IPR005064">
    <property type="entry name" value="BUG"/>
</dbReference>